<feature type="compositionally biased region" description="Basic and acidic residues" evidence="2">
    <location>
        <begin position="89"/>
        <end position="123"/>
    </location>
</feature>
<dbReference type="GO" id="GO:0009626">
    <property type="term" value="P:plant-type hypersensitive response"/>
    <property type="evidence" value="ECO:0007669"/>
    <property type="project" value="UniProtKB-KW"/>
</dbReference>
<dbReference type="GO" id="GO:0016020">
    <property type="term" value="C:membrane"/>
    <property type="evidence" value="ECO:0007669"/>
    <property type="project" value="UniProtKB-SubCell"/>
</dbReference>
<name>A0AA35YHW2_LACSI</name>
<comment type="subcellular location">
    <subcellularLocation>
        <location evidence="1">Membrane</location>
        <topology evidence="1">Peripheral membrane protein</topology>
    </subcellularLocation>
</comment>
<dbReference type="EMBL" id="OX465079">
    <property type="protein sequence ID" value="CAI9274296.1"/>
    <property type="molecule type" value="Genomic_DNA"/>
</dbReference>
<sequence>MLAWMWHARLIDRKEALKATYFPSRSSIAGGLFDVDIAVADRRSQPTFFSGASSLLSLGLFARFFPRKLYTLLLQSYISINIKPLSLSKKEEQKVEEPKPEEKKEENAEEKPPAEEKKEEEPKPPAPFVLFIDLHCVGCAKKIEKSLLRIPG</sequence>
<organism evidence="3 4">
    <name type="scientific">Lactuca saligna</name>
    <name type="common">Willowleaf lettuce</name>
    <dbReference type="NCBI Taxonomy" id="75948"/>
    <lineage>
        <taxon>Eukaryota</taxon>
        <taxon>Viridiplantae</taxon>
        <taxon>Streptophyta</taxon>
        <taxon>Embryophyta</taxon>
        <taxon>Tracheophyta</taxon>
        <taxon>Spermatophyta</taxon>
        <taxon>Magnoliopsida</taxon>
        <taxon>eudicotyledons</taxon>
        <taxon>Gunneridae</taxon>
        <taxon>Pentapetalae</taxon>
        <taxon>asterids</taxon>
        <taxon>campanulids</taxon>
        <taxon>Asterales</taxon>
        <taxon>Asteraceae</taxon>
        <taxon>Cichorioideae</taxon>
        <taxon>Cichorieae</taxon>
        <taxon>Lactucinae</taxon>
        <taxon>Lactuca</taxon>
    </lineage>
</organism>
<evidence type="ECO:0000313" key="3">
    <source>
        <dbReference type="EMBL" id="CAI9274296.1"/>
    </source>
</evidence>
<dbReference type="AlphaFoldDB" id="A0AA35YHW2"/>
<evidence type="ECO:0008006" key="5">
    <source>
        <dbReference type="Google" id="ProtNLM"/>
    </source>
</evidence>
<dbReference type="GO" id="GO:0046872">
    <property type="term" value="F:metal ion binding"/>
    <property type="evidence" value="ECO:0007669"/>
    <property type="project" value="InterPro"/>
</dbReference>
<feature type="region of interest" description="Disordered" evidence="2">
    <location>
        <begin position="89"/>
        <end position="124"/>
    </location>
</feature>
<accession>A0AA35YHW2</accession>
<dbReference type="Proteomes" id="UP001177003">
    <property type="component" value="Chromosome 3"/>
</dbReference>
<dbReference type="InterPro" id="IPR006121">
    <property type="entry name" value="HMA_dom"/>
</dbReference>
<evidence type="ECO:0000256" key="1">
    <source>
        <dbReference type="ARBA" id="ARBA00004170"/>
    </source>
</evidence>
<reference evidence="3" key="1">
    <citation type="submission" date="2023-04" db="EMBL/GenBank/DDBJ databases">
        <authorList>
            <person name="Vijverberg K."/>
            <person name="Xiong W."/>
            <person name="Schranz E."/>
        </authorList>
    </citation>
    <scope>NUCLEOTIDE SEQUENCE</scope>
</reference>
<proteinExistence type="predicted"/>
<protein>
    <recommendedName>
        <fullName evidence="5">HMA domain-containing protein</fullName>
    </recommendedName>
</protein>
<evidence type="ECO:0000313" key="4">
    <source>
        <dbReference type="Proteomes" id="UP001177003"/>
    </source>
</evidence>
<gene>
    <name evidence="3" type="ORF">LSALG_LOCUS14383</name>
</gene>
<keyword evidence="4" id="KW-1185">Reference proteome</keyword>
<dbReference type="PANTHER" id="PTHR47066:SF1">
    <property type="entry name" value="HEAVY METAL-ASSOCIATED ISOPRENYLATED PLANT PROTEIN 9"/>
    <property type="match status" value="1"/>
</dbReference>
<evidence type="ECO:0000256" key="2">
    <source>
        <dbReference type="SAM" id="MobiDB-lite"/>
    </source>
</evidence>
<dbReference type="PANTHER" id="PTHR47066">
    <property type="entry name" value="HEAVY METAL-ASSOCIATED ISOPRENYLATED PLANT PROTEIN 9"/>
    <property type="match status" value="1"/>
</dbReference>
<dbReference type="InterPro" id="IPR044258">
    <property type="entry name" value="HIPP09-like"/>
</dbReference>
<dbReference type="CDD" id="cd00371">
    <property type="entry name" value="HMA"/>
    <property type="match status" value="1"/>
</dbReference>